<dbReference type="InterPro" id="IPR050638">
    <property type="entry name" value="AA-Vitamin_Transporters"/>
</dbReference>
<organism evidence="7 8">
    <name type="scientific">Alsobacter ponti</name>
    <dbReference type="NCBI Taxonomy" id="2962936"/>
    <lineage>
        <taxon>Bacteria</taxon>
        <taxon>Pseudomonadati</taxon>
        <taxon>Pseudomonadota</taxon>
        <taxon>Alphaproteobacteria</taxon>
        <taxon>Hyphomicrobiales</taxon>
        <taxon>Alsobacteraceae</taxon>
        <taxon>Alsobacter</taxon>
    </lineage>
</organism>
<dbReference type="EMBL" id="JANCLU010000039">
    <property type="protein sequence ID" value="MCP8941132.1"/>
    <property type="molecule type" value="Genomic_DNA"/>
</dbReference>
<keyword evidence="2 5" id="KW-0812">Transmembrane</keyword>
<evidence type="ECO:0000256" key="2">
    <source>
        <dbReference type="ARBA" id="ARBA00022692"/>
    </source>
</evidence>
<feature type="transmembrane region" description="Helical" evidence="5">
    <location>
        <begin position="39"/>
        <end position="59"/>
    </location>
</feature>
<feature type="transmembrane region" description="Helical" evidence="5">
    <location>
        <begin position="192"/>
        <end position="212"/>
    </location>
</feature>
<feature type="domain" description="EamA" evidence="6">
    <location>
        <begin position="157"/>
        <end position="292"/>
    </location>
</feature>
<dbReference type="PANTHER" id="PTHR32322">
    <property type="entry name" value="INNER MEMBRANE TRANSPORTER"/>
    <property type="match status" value="1"/>
</dbReference>
<dbReference type="Pfam" id="PF00892">
    <property type="entry name" value="EamA"/>
    <property type="match status" value="2"/>
</dbReference>
<evidence type="ECO:0000256" key="1">
    <source>
        <dbReference type="ARBA" id="ARBA00004141"/>
    </source>
</evidence>
<sequence>MIADRDISRAGLLLRLLACSLMWSSGFLFMKLAGSASPWVLAGSRAGIAASVIAAWFVARGLSPLPERRELVPWLALGTLNGWLPNVLTAYALTQIPAGLSSMIQASGPLMVAVIAHVALADEPLTPRRLAGVLVGFVGMMLLIGPAALHGEGGGALGVLAMAAVSLSYAVGNVIARFFVGFPAERLALGQQTVSAVVALFLMTVLVGAPALGQIAAAWPSILALGVVATAVPITMFMTLILRAGPTRASMIGYLLPVWATLLAIVFLGETVGAREILGATVILFGVWMVSTAPRS</sequence>
<feature type="domain" description="EamA" evidence="6">
    <location>
        <begin position="16"/>
        <end position="144"/>
    </location>
</feature>
<keyword evidence="3 5" id="KW-1133">Transmembrane helix</keyword>
<evidence type="ECO:0000256" key="4">
    <source>
        <dbReference type="ARBA" id="ARBA00023136"/>
    </source>
</evidence>
<feature type="transmembrane region" description="Helical" evidence="5">
    <location>
        <begin position="155"/>
        <end position="180"/>
    </location>
</feature>
<dbReference type="InterPro" id="IPR037185">
    <property type="entry name" value="EmrE-like"/>
</dbReference>
<proteinExistence type="predicted"/>
<feature type="transmembrane region" description="Helical" evidence="5">
    <location>
        <begin position="99"/>
        <end position="118"/>
    </location>
</feature>
<evidence type="ECO:0000256" key="3">
    <source>
        <dbReference type="ARBA" id="ARBA00022989"/>
    </source>
</evidence>
<comment type="caution">
    <text evidence="7">The sequence shown here is derived from an EMBL/GenBank/DDBJ whole genome shotgun (WGS) entry which is preliminary data.</text>
</comment>
<protein>
    <submittedName>
        <fullName evidence="7">DMT family transporter</fullName>
    </submittedName>
</protein>
<keyword evidence="8" id="KW-1185">Reference proteome</keyword>
<name>A0ABT1LHY8_9HYPH</name>
<dbReference type="InterPro" id="IPR000620">
    <property type="entry name" value="EamA_dom"/>
</dbReference>
<evidence type="ECO:0000256" key="5">
    <source>
        <dbReference type="SAM" id="Phobius"/>
    </source>
</evidence>
<feature type="transmembrane region" description="Helical" evidence="5">
    <location>
        <begin position="130"/>
        <end position="149"/>
    </location>
</feature>
<comment type="subcellular location">
    <subcellularLocation>
        <location evidence="1">Membrane</location>
        <topology evidence="1">Multi-pass membrane protein</topology>
    </subcellularLocation>
</comment>
<evidence type="ECO:0000313" key="7">
    <source>
        <dbReference type="EMBL" id="MCP8941132.1"/>
    </source>
</evidence>
<dbReference type="PANTHER" id="PTHR32322:SF9">
    <property type="entry name" value="AMINO-ACID METABOLITE EFFLUX PUMP-RELATED"/>
    <property type="match status" value="1"/>
</dbReference>
<evidence type="ECO:0000259" key="6">
    <source>
        <dbReference type="Pfam" id="PF00892"/>
    </source>
</evidence>
<feature type="transmembrane region" description="Helical" evidence="5">
    <location>
        <begin position="12"/>
        <end position="33"/>
    </location>
</feature>
<feature type="transmembrane region" description="Helical" evidence="5">
    <location>
        <begin position="71"/>
        <end position="93"/>
    </location>
</feature>
<reference evidence="7 8" key="1">
    <citation type="submission" date="2022-07" db="EMBL/GenBank/DDBJ databases">
        <authorList>
            <person name="Li W.-J."/>
            <person name="Deng Q.-Q."/>
        </authorList>
    </citation>
    <scope>NUCLEOTIDE SEQUENCE [LARGE SCALE GENOMIC DNA]</scope>
    <source>
        <strain evidence="7 8">SYSU M60028</strain>
    </source>
</reference>
<feature type="transmembrane region" description="Helical" evidence="5">
    <location>
        <begin position="274"/>
        <end position="293"/>
    </location>
</feature>
<keyword evidence="4 5" id="KW-0472">Membrane</keyword>
<feature type="transmembrane region" description="Helical" evidence="5">
    <location>
        <begin position="218"/>
        <end position="242"/>
    </location>
</feature>
<dbReference type="RefSeq" id="WP_254746712.1">
    <property type="nucleotide sequence ID" value="NZ_JANCLU010000039.1"/>
</dbReference>
<evidence type="ECO:0000313" key="8">
    <source>
        <dbReference type="Proteomes" id="UP001205890"/>
    </source>
</evidence>
<feature type="transmembrane region" description="Helical" evidence="5">
    <location>
        <begin position="249"/>
        <end position="268"/>
    </location>
</feature>
<accession>A0ABT1LHY8</accession>
<dbReference type="SUPFAM" id="SSF103481">
    <property type="entry name" value="Multidrug resistance efflux transporter EmrE"/>
    <property type="match status" value="2"/>
</dbReference>
<dbReference type="Proteomes" id="UP001205890">
    <property type="component" value="Unassembled WGS sequence"/>
</dbReference>
<gene>
    <name evidence="7" type="ORF">NK718_21640</name>
</gene>